<feature type="transmembrane region" description="Helical" evidence="1">
    <location>
        <begin position="40"/>
        <end position="59"/>
    </location>
</feature>
<dbReference type="EMBL" id="BAAABU010000021">
    <property type="protein sequence ID" value="GAA0253078.1"/>
    <property type="molecule type" value="Genomic_DNA"/>
</dbReference>
<feature type="transmembrane region" description="Helical" evidence="1">
    <location>
        <begin position="16"/>
        <end position="34"/>
    </location>
</feature>
<keyword evidence="1" id="KW-0472">Membrane</keyword>
<evidence type="ECO:0000256" key="1">
    <source>
        <dbReference type="SAM" id="Phobius"/>
    </source>
</evidence>
<proteinExistence type="predicted"/>
<organism evidence="2 3">
    <name type="scientific">Saccharothrix mutabilis subsp. mutabilis</name>
    <dbReference type="NCBI Taxonomy" id="66855"/>
    <lineage>
        <taxon>Bacteria</taxon>
        <taxon>Bacillati</taxon>
        <taxon>Actinomycetota</taxon>
        <taxon>Actinomycetes</taxon>
        <taxon>Pseudonocardiales</taxon>
        <taxon>Pseudonocardiaceae</taxon>
        <taxon>Saccharothrix</taxon>
    </lineage>
</organism>
<keyword evidence="1" id="KW-0812">Transmembrane</keyword>
<accession>A0ABN0UJZ6</accession>
<dbReference type="RefSeq" id="WP_343937606.1">
    <property type="nucleotide sequence ID" value="NZ_BAAABU010000021.1"/>
</dbReference>
<dbReference type="Proteomes" id="UP001500416">
    <property type="component" value="Unassembled WGS sequence"/>
</dbReference>
<evidence type="ECO:0000313" key="2">
    <source>
        <dbReference type="EMBL" id="GAA0253078.1"/>
    </source>
</evidence>
<evidence type="ECO:0000313" key="3">
    <source>
        <dbReference type="Proteomes" id="UP001500416"/>
    </source>
</evidence>
<keyword evidence="1" id="KW-1133">Transmembrane helix</keyword>
<comment type="caution">
    <text evidence="2">The sequence shown here is derived from an EMBL/GenBank/DDBJ whole genome shotgun (WGS) entry which is preliminary data.</text>
</comment>
<reference evidence="2 3" key="1">
    <citation type="journal article" date="2019" name="Int. J. Syst. Evol. Microbiol.">
        <title>The Global Catalogue of Microorganisms (GCM) 10K type strain sequencing project: providing services to taxonomists for standard genome sequencing and annotation.</title>
        <authorList>
            <consortium name="The Broad Institute Genomics Platform"/>
            <consortium name="The Broad Institute Genome Sequencing Center for Infectious Disease"/>
            <person name="Wu L."/>
            <person name="Ma J."/>
        </authorList>
    </citation>
    <scope>NUCLEOTIDE SEQUENCE [LARGE SCALE GENOMIC DNA]</scope>
    <source>
        <strain evidence="2 3">JCM 3380</strain>
    </source>
</reference>
<protein>
    <submittedName>
        <fullName evidence="2">Uncharacterized protein</fullName>
    </submittedName>
</protein>
<gene>
    <name evidence="2" type="ORF">GCM10010492_62130</name>
</gene>
<keyword evidence="3" id="KW-1185">Reference proteome</keyword>
<sequence>MGSFARWVVSEGRGDLVFTVVTFALVVAGVAILASWSWAVVGGTAVAALINVVISYVWWRRDRRATSGTG</sequence>
<name>A0ABN0UJZ6_9PSEU</name>